<feature type="transmembrane region" description="Helical" evidence="10">
    <location>
        <begin position="157"/>
        <end position="177"/>
    </location>
</feature>
<dbReference type="PANTHER" id="PTHR43298">
    <property type="entry name" value="MULTIDRUG RESISTANCE PROTEIN NORM-RELATED"/>
    <property type="match status" value="1"/>
</dbReference>
<name>A0A4R2KTR6_9GAMM</name>
<protein>
    <recommendedName>
        <fullName evidence="9">Multidrug-efflux transporter</fullName>
    </recommendedName>
</protein>
<feature type="transmembrane region" description="Helical" evidence="10">
    <location>
        <begin position="50"/>
        <end position="74"/>
    </location>
</feature>
<keyword evidence="2" id="KW-0813">Transport</keyword>
<comment type="subcellular location">
    <subcellularLocation>
        <location evidence="1">Cell inner membrane</location>
        <topology evidence="1">Multi-pass membrane protein</topology>
    </subcellularLocation>
</comment>
<keyword evidence="5 10" id="KW-0812">Transmembrane</keyword>
<sequence>MFSLFTLKELFRLALPMVVSQGAFALMMFADRFFLSRIDSVHVAASLGGGVTFFVSICFFTGIVSYGNALVAQYYGRRTLEFCPRVVTQAVFIALASQPVLLLVTLLVAQSFSAIGHDPSLVALEKPYFQVLMAGSFFFLVKNGLASYFTGIGRTRVVMISDVIGVLLNIPLSYALIFGKLGLPALGIVGAALGTVIAGILTIGIYALFYFNRIHVEQFKVRESFRFDRSIMRRYLRLGFPSGLEFFISMATFNIFMLLYQSYGISEGAAMAIVFNWDMLSFVPMMGLSIAIMSLIGRHVGAGDMSRATQVISSGCVIGLTYSGVLAICFFLFRVDLLEVFASPGEDFSAIRDIGSKMMIGMACYVMADAVILVCSGTLRGAGDTRWLMIASIAIHVVMLLVQLVVILVLEQGPLVSWSVFVATLGLNAVIFAGRVFSGRWRQPERLARVMAH</sequence>
<evidence type="ECO:0000313" key="12">
    <source>
        <dbReference type="Proteomes" id="UP000294980"/>
    </source>
</evidence>
<dbReference type="InterPro" id="IPR048279">
    <property type="entry name" value="MdtK-like"/>
</dbReference>
<feature type="transmembrane region" description="Helical" evidence="10">
    <location>
        <begin position="86"/>
        <end position="108"/>
    </location>
</feature>
<feature type="transmembrane region" description="Helical" evidence="10">
    <location>
        <begin position="183"/>
        <end position="211"/>
    </location>
</feature>
<keyword evidence="12" id="KW-1185">Reference proteome</keyword>
<keyword evidence="4" id="KW-1003">Cell membrane</keyword>
<dbReference type="EMBL" id="SLWX01000002">
    <property type="protein sequence ID" value="TCO77781.1"/>
    <property type="molecule type" value="Genomic_DNA"/>
</dbReference>
<evidence type="ECO:0000256" key="4">
    <source>
        <dbReference type="ARBA" id="ARBA00022475"/>
    </source>
</evidence>
<gene>
    <name evidence="11" type="ORF">EV688_102238</name>
</gene>
<evidence type="ECO:0000313" key="11">
    <source>
        <dbReference type="EMBL" id="TCO77781.1"/>
    </source>
</evidence>
<dbReference type="RefSeq" id="WP_240624199.1">
    <property type="nucleotide sequence ID" value="NZ_QQSW01000001.1"/>
</dbReference>
<feature type="transmembrane region" description="Helical" evidence="10">
    <location>
        <begin position="416"/>
        <end position="437"/>
    </location>
</feature>
<comment type="caution">
    <text evidence="11">The sequence shown here is derived from an EMBL/GenBank/DDBJ whole genome shotgun (WGS) entry which is preliminary data.</text>
</comment>
<dbReference type="Pfam" id="PF01554">
    <property type="entry name" value="MatE"/>
    <property type="match status" value="2"/>
</dbReference>
<dbReference type="InterPro" id="IPR002528">
    <property type="entry name" value="MATE_fam"/>
</dbReference>
<feature type="transmembrane region" description="Helical" evidence="10">
    <location>
        <begin position="235"/>
        <end position="259"/>
    </location>
</feature>
<dbReference type="GO" id="GO:0042910">
    <property type="term" value="F:xenobiotic transmembrane transporter activity"/>
    <property type="evidence" value="ECO:0007669"/>
    <property type="project" value="InterPro"/>
</dbReference>
<evidence type="ECO:0000256" key="3">
    <source>
        <dbReference type="ARBA" id="ARBA00022449"/>
    </source>
</evidence>
<evidence type="ECO:0000256" key="9">
    <source>
        <dbReference type="ARBA" id="ARBA00031636"/>
    </source>
</evidence>
<reference evidence="11 12" key="1">
    <citation type="submission" date="2019-03" db="EMBL/GenBank/DDBJ databases">
        <title>Genomic Encyclopedia of Type Strains, Phase IV (KMG-IV): sequencing the most valuable type-strain genomes for metagenomic binning, comparative biology and taxonomic classification.</title>
        <authorList>
            <person name="Goeker M."/>
        </authorList>
    </citation>
    <scope>NUCLEOTIDE SEQUENCE [LARGE SCALE GENOMIC DNA]</scope>
    <source>
        <strain evidence="11 12">DSM 23344</strain>
    </source>
</reference>
<dbReference type="AlphaFoldDB" id="A0A4R2KTR6"/>
<dbReference type="CDD" id="cd13133">
    <property type="entry name" value="MATE_like_7"/>
    <property type="match status" value="1"/>
</dbReference>
<dbReference type="PANTHER" id="PTHR43298:SF2">
    <property type="entry name" value="FMN_FAD EXPORTER YEEO-RELATED"/>
    <property type="match status" value="1"/>
</dbReference>
<dbReference type="PIRSF" id="PIRSF006603">
    <property type="entry name" value="DinF"/>
    <property type="match status" value="1"/>
</dbReference>
<dbReference type="NCBIfam" id="TIGR00797">
    <property type="entry name" value="matE"/>
    <property type="match status" value="1"/>
</dbReference>
<evidence type="ECO:0000256" key="10">
    <source>
        <dbReference type="SAM" id="Phobius"/>
    </source>
</evidence>
<dbReference type="GO" id="GO:0006811">
    <property type="term" value="P:monoatomic ion transport"/>
    <property type="evidence" value="ECO:0007669"/>
    <property type="project" value="UniProtKB-KW"/>
</dbReference>
<feature type="transmembrane region" description="Helical" evidence="10">
    <location>
        <begin position="128"/>
        <end position="145"/>
    </location>
</feature>
<feature type="transmembrane region" description="Helical" evidence="10">
    <location>
        <begin position="279"/>
        <end position="300"/>
    </location>
</feature>
<dbReference type="Proteomes" id="UP000294980">
    <property type="component" value="Unassembled WGS sequence"/>
</dbReference>
<evidence type="ECO:0000256" key="1">
    <source>
        <dbReference type="ARBA" id="ARBA00004429"/>
    </source>
</evidence>
<keyword evidence="7" id="KW-0406">Ion transport</keyword>
<feature type="transmembrane region" description="Helical" evidence="10">
    <location>
        <begin position="387"/>
        <end position="410"/>
    </location>
</feature>
<feature type="transmembrane region" description="Helical" evidence="10">
    <location>
        <begin position="354"/>
        <end position="375"/>
    </location>
</feature>
<accession>A0A4R2KTR6</accession>
<evidence type="ECO:0000256" key="2">
    <source>
        <dbReference type="ARBA" id="ARBA00022448"/>
    </source>
</evidence>
<proteinExistence type="predicted"/>
<keyword evidence="3" id="KW-0050">Antiport</keyword>
<evidence type="ECO:0000256" key="5">
    <source>
        <dbReference type="ARBA" id="ARBA00022692"/>
    </source>
</evidence>
<dbReference type="GO" id="GO:0005886">
    <property type="term" value="C:plasma membrane"/>
    <property type="evidence" value="ECO:0007669"/>
    <property type="project" value="UniProtKB-SubCell"/>
</dbReference>
<keyword evidence="8 10" id="KW-0472">Membrane</keyword>
<evidence type="ECO:0000256" key="6">
    <source>
        <dbReference type="ARBA" id="ARBA00022989"/>
    </source>
</evidence>
<dbReference type="GO" id="GO:0015297">
    <property type="term" value="F:antiporter activity"/>
    <property type="evidence" value="ECO:0007669"/>
    <property type="project" value="UniProtKB-KW"/>
</dbReference>
<organism evidence="11 12">
    <name type="scientific">Chromatocurvus halotolerans</name>
    <dbReference type="NCBI Taxonomy" id="1132028"/>
    <lineage>
        <taxon>Bacteria</taxon>
        <taxon>Pseudomonadati</taxon>
        <taxon>Pseudomonadota</taxon>
        <taxon>Gammaproteobacteria</taxon>
        <taxon>Cellvibrionales</taxon>
        <taxon>Halieaceae</taxon>
        <taxon>Chromatocurvus</taxon>
    </lineage>
</organism>
<keyword evidence="6 10" id="KW-1133">Transmembrane helix</keyword>
<feature type="transmembrane region" description="Helical" evidence="10">
    <location>
        <begin position="12"/>
        <end position="30"/>
    </location>
</feature>
<evidence type="ECO:0000256" key="8">
    <source>
        <dbReference type="ARBA" id="ARBA00023136"/>
    </source>
</evidence>
<dbReference type="InterPro" id="IPR050222">
    <property type="entry name" value="MATE_MdtK"/>
</dbReference>
<feature type="transmembrane region" description="Helical" evidence="10">
    <location>
        <begin position="312"/>
        <end position="334"/>
    </location>
</feature>
<evidence type="ECO:0000256" key="7">
    <source>
        <dbReference type="ARBA" id="ARBA00023065"/>
    </source>
</evidence>